<dbReference type="NCBIfam" id="TIGR04370">
    <property type="entry name" value="glyco_rpt_poly"/>
    <property type="match status" value="1"/>
</dbReference>
<keyword evidence="3" id="KW-1185">Reference proteome</keyword>
<dbReference type="RefSeq" id="WP_015759440.1">
    <property type="nucleotide sequence ID" value="NC_013216.1"/>
</dbReference>
<dbReference type="EMBL" id="CP001720">
    <property type="protein sequence ID" value="ACV64770.1"/>
    <property type="molecule type" value="Genomic_DNA"/>
</dbReference>
<organism evidence="2 3">
    <name type="scientific">Desulfofarcimen acetoxidans (strain ATCC 49208 / DSM 771 / KCTC 5769 / VKM B-1644 / 5575)</name>
    <name type="common">Desulfotomaculum acetoxidans</name>
    <dbReference type="NCBI Taxonomy" id="485916"/>
    <lineage>
        <taxon>Bacteria</taxon>
        <taxon>Bacillati</taxon>
        <taxon>Bacillota</taxon>
        <taxon>Clostridia</taxon>
        <taxon>Eubacteriales</taxon>
        <taxon>Peptococcaceae</taxon>
        <taxon>Desulfofarcimen</taxon>
    </lineage>
</organism>
<protein>
    <recommendedName>
        <fullName evidence="4">Oligosaccharide repeat unit polymerase</fullName>
    </recommendedName>
</protein>
<proteinExistence type="predicted"/>
<sequence>MIKYNNIVISIIAFSVIIFILTLFMLNNNYYSVDSAILFLNTTLFGILFAFNYVRTKNLLDYINIYGVYFYLYTNSIYINNIFFQKENYLYLDSMHYLAIASLITYVFFSLGYNFYYNQINTQNNSNEIGFEYNNSYTLLLWSIFTIGLLMEINVISTVGFIDFFSASRASRLLIIQHSGLLALYTDVSAFVSIVSFYMIIKYNPKRAGLTSLFVVSFIHNVIYAVFTVSRGDFLFQIIPMLYVLLDYKKIKKTTVIYVSLSLLVLFAFWKQIIPLIILNKSNQISFPGLPSEFSIWYFIGEDVLSTMSHNLLYGKSYLDSIIGLILPLYDFESLSVWYIKNYYGGIFSLGGGRGFSTIIESILNFGWCGVIITALLYGLIFARLASNKNKNDFSYLIYIFSLSYAYKLFRSEIFAVFKVYLWVYVFLAFITFVLAQKVIGKLQVK</sequence>
<dbReference type="InterPro" id="IPR029468">
    <property type="entry name" value="O-ag_pol_Wzy"/>
</dbReference>
<name>C8VYP9_DESAS</name>
<feature type="transmembrane region" description="Helical" evidence="1">
    <location>
        <begin position="182"/>
        <end position="201"/>
    </location>
</feature>
<feature type="transmembrane region" description="Helical" evidence="1">
    <location>
        <begin position="7"/>
        <end position="24"/>
    </location>
</feature>
<keyword evidence="1" id="KW-1133">Transmembrane helix</keyword>
<feature type="transmembrane region" description="Helical" evidence="1">
    <location>
        <begin position="416"/>
        <end position="436"/>
    </location>
</feature>
<keyword evidence="1" id="KW-0472">Membrane</keyword>
<evidence type="ECO:0008006" key="4">
    <source>
        <dbReference type="Google" id="ProtNLM"/>
    </source>
</evidence>
<feature type="transmembrane region" description="Helical" evidence="1">
    <location>
        <begin position="359"/>
        <end position="382"/>
    </location>
</feature>
<feature type="transmembrane region" description="Helical" evidence="1">
    <location>
        <begin position="137"/>
        <end position="162"/>
    </location>
</feature>
<dbReference type="Proteomes" id="UP000002217">
    <property type="component" value="Chromosome"/>
</dbReference>
<dbReference type="Pfam" id="PF14296">
    <property type="entry name" value="O-ag_pol_Wzy"/>
    <property type="match status" value="1"/>
</dbReference>
<evidence type="ECO:0000256" key="1">
    <source>
        <dbReference type="SAM" id="Phobius"/>
    </source>
</evidence>
<feature type="transmembrane region" description="Helical" evidence="1">
    <location>
        <begin position="96"/>
        <end position="116"/>
    </location>
</feature>
<evidence type="ECO:0000313" key="3">
    <source>
        <dbReference type="Proteomes" id="UP000002217"/>
    </source>
</evidence>
<feature type="transmembrane region" description="Helical" evidence="1">
    <location>
        <begin position="36"/>
        <end position="54"/>
    </location>
</feature>
<feature type="transmembrane region" description="Helical" evidence="1">
    <location>
        <begin position="208"/>
        <end position="227"/>
    </location>
</feature>
<dbReference type="HOGENOM" id="CLU_613539_0_0_9"/>
<keyword evidence="1" id="KW-0812">Transmembrane</keyword>
<feature type="transmembrane region" description="Helical" evidence="1">
    <location>
        <begin position="256"/>
        <end position="279"/>
    </location>
</feature>
<evidence type="ECO:0000313" key="2">
    <source>
        <dbReference type="EMBL" id="ACV64770.1"/>
    </source>
</evidence>
<feature type="transmembrane region" description="Helical" evidence="1">
    <location>
        <begin position="66"/>
        <end position="84"/>
    </location>
</feature>
<gene>
    <name evidence="2" type="ordered locus">Dtox_4098</name>
</gene>
<dbReference type="STRING" id="485916.Dtox_4098"/>
<dbReference type="AlphaFoldDB" id="C8VYP9"/>
<reference evidence="2 3" key="1">
    <citation type="journal article" date="2009" name="Stand. Genomic Sci.">
        <title>Complete genome sequence of Desulfotomaculum acetoxidans type strain (5575).</title>
        <authorList>
            <person name="Spring S."/>
            <person name="Lapidus A."/>
            <person name="Schroder M."/>
            <person name="Gleim D."/>
            <person name="Sims D."/>
            <person name="Meincke L."/>
            <person name="Glavina Del Rio T."/>
            <person name="Tice H."/>
            <person name="Copeland A."/>
            <person name="Cheng J.F."/>
            <person name="Lucas S."/>
            <person name="Chen F."/>
            <person name="Nolan M."/>
            <person name="Bruce D."/>
            <person name="Goodwin L."/>
            <person name="Pitluck S."/>
            <person name="Ivanova N."/>
            <person name="Mavromatis K."/>
            <person name="Mikhailova N."/>
            <person name="Pati A."/>
            <person name="Chen A."/>
            <person name="Palaniappan K."/>
            <person name="Land M."/>
            <person name="Hauser L."/>
            <person name="Chang Y.J."/>
            <person name="Jeffries C.D."/>
            <person name="Chain P."/>
            <person name="Saunders E."/>
            <person name="Brettin T."/>
            <person name="Detter J.C."/>
            <person name="Goker M."/>
            <person name="Bristow J."/>
            <person name="Eisen J.A."/>
            <person name="Markowitz V."/>
            <person name="Hugenholtz P."/>
            <person name="Kyrpides N.C."/>
            <person name="Klenk H.P."/>
            <person name="Han C."/>
        </authorList>
    </citation>
    <scope>NUCLEOTIDE SEQUENCE [LARGE SCALE GENOMIC DNA]</scope>
    <source>
        <strain evidence="3">ATCC 49208 / DSM 771 / VKM B-1644</strain>
    </source>
</reference>
<dbReference type="KEGG" id="dae:Dtox_4098"/>
<accession>C8VYP9</accession>